<keyword evidence="5" id="KW-0560">Oxidoreductase</keyword>
<comment type="cofactor">
    <cofactor evidence="1">
        <name>FAD</name>
        <dbReference type="ChEBI" id="CHEBI:57692"/>
    </cofactor>
</comment>
<dbReference type="InterPro" id="IPR036188">
    <property type="entry name" value="FAD/NAD-bd_sf"/>
</dbReference>
<dbReference type="PRINTS" id="PR00420">
    <property type="entry name" value="RNGMNOXGNASE"/>
</dbReference>
<dbReference type="Pfam" id="PF01494">
    <property type="entry name" value="FAD_binding_3"/>
    <property type="match status" value="1"/>
</dbReference>
<feature type="domain" description="FAD-binding" evidence="4">
    <location>
        <begin position="5"/>
        <end position="359"/>
    </location>
</feature>
<dbReference type="KEGG" id="sata:C5746_05940"/>
<dbReference type="RefSeq" id="WP_114243204.1">
    <property type="nucleotide sequence ID" value="NZ_CP027306.1"/>
</dbReference>
<evidence type="ECO:0000313" key="6">
    <source>
        <dbReference type="Proteomes" id="UP000252698"/>
    </source>
</evidence>
<dbReference type="GO" id="GO:0016709">
    <property type="term" value="F:oxidoreductase activity, acting on paired donors, with incorporation or reduction of molecular oxygen, NAD(P)H as one donor, and incorporation of one atom of oxygen"/>
    <property type="evidence" value="ECO:0007669"/>
    <property type="project" value="UniProtKB-ARBA"/>
</dbReference>
<evidence type="ECO:0000256" key="2">
    <source>
        <dbReference type="ARBA" id="ARBA00022630"/>
    </source>
</evidence>
<dbReference type="Gene3D" id="3.50.50.60">
    <property type="entry name" value="FAD/NAD(P)-binding domain"/>
    <property type="match status" value="1"/>
</dbReference>
<accession>A0A2Z5J8B3</accession>
<dbReference type="PANTHER" id="PTHR43004:SF19">
    <property type="entry name" value="BINDING MONOOXYGENASE, PUTATIVE (JCVI)-RELATED"/>
    <property type="match status" value="1"/>
</dbReference>
<dbReference type="PANTHER" id="PTHR43004">
    <property type="entry name" value="TRK SYSTEM POTASSIUM UPTAKE PROTEIN"/>
    <property type="match status" value="1"/>
</dbReference>
<name>A0A2Z5J8B3_STRAR</name>
<reference evidence="5 6" key="1">
    <citation type="journal article" date="2018" name="Front. Microbiol.">
        <title>Genome Sequencing of Streptomyces atratus SCSIOZH16 and Activation Production of Nocardamine via Metabolic Engineering.</title>
        <authorList>
            <person name="Li Y."/>
            <person name="Zhang C."/>
            <person name="Liu C."/>
            <person name="Ju J."/>
            <person name="Ma J."/>
        </authorList>
    </citation>
    <scope>NUCLEOTIDE SEQUENCE [LARGE SCALE GENOMIC DNA]</scope>
    <source>
        <strain evidence="5 6">SCSIO_ZH16</strain>
    </source>
</reference>
<dbReference type="Proteomes" id="UP000252698">
    <property type="component" value="Chromosome"/>
</dbReference>
<evidence type="ECO:0000259" key="4">
    <source>
        <dbReference type="Pfam" id="PF01494"/>
    </source>
</evidence>
<dbReference type="Gene3D" id="3.30.9.10">
    <property type="entry name" value="D-Amino Acid Oxidase, subunit A, domain 2"/>
    <property type="match status" value="1"/>
</dbReference>
<keyword evidence="5" id="KW-0503">Monooxygenase</keyword>
<dbReference type="InterPro" id="IPR002938">
    <property type="entry name" value="FAD-bd"/>
</dbReference>
<dbReference type="GeneID" id="95518056"/>
<dbReference type="GO" id="GO:0071949">
    <property type="term" value="F:FAD binding"/>
    <property type="evidence" value="ECO:0007669"/>
    <property type="project" value="InterPro"/>
</dbReference>
<dbReference type="SUPFAM" id="SSF51905">
    <property type="entry name" value="FAD/NAD(P)-binding domain"/>
    <property type="match status" value="1"/>
</dbReference>
<dbReference type="InterPro" id="IPR050641">
    <property type="entry name" value="RIFMO-like"/>
</dbReference>
<gene>
    <name evidence="5" type="ORF">C5746_05940</name>
</gene>
<keyword evidence="3" id="KW-0274">FAD</keyword>
<dbReference type="AlphaFoldDB" id="A0A2Z5J8B3"/>
<dbReference type="EMBL" id="CP027306">
    <property type="protein sequence ID" value="AXE76540.1"/>
    <property type="molecule type" value="Genomic_DNA"/>
</dbReference>
<protein>
    <submittedName>
        <fullName evidence="5">Monooxygenase</fullName>
    </submittedName>
</protein>
<sequence>MTAIDTPVVIIGAGPVGLATALVLGRHGVRSMVCEQYDGVNPHPRAHVVNTRSMELFRTWGIADAVRADAVDPAWAGTILWKQTLAGEPLGRIDLVEGPEDQLLRRVHASAEQLTSCAQDRVQQHLLDAVLAQGMATVHYSTTVVEVTDHGDSVDVTVEGVGRRQILRTCYVVAADGATGGMRDKLGIAMDGSPVLGHQLNIYFHADLSPWMGQDPALLIWLINSVSPGLLIGMDGARRWTFQRSFDPAVESPQDYPPERCAQIIRDAVGTTELDVDIRAVGPWTMTARTAETYRSGRVLLVGDAAHQFPPTGGLGMNSGLADADNLGWKLAAVLAGWASDALLDSYERERRPVAVDNARHSMLNAIKMAEVGIGPETATIAVRLESPDPSVAAAERRRIAEAVPLQRPHFDALNQEIGYIYGAGRHAGGVGGAPLSATDYTPTAVPGARLPHAWVERDGERVSTHDLLMPGFTLITGPGGAAWADAFAETGEGVAKQTVVIGRDVTSPDGYCPQLLRIGEDGALLVRPDGHIAWHSAEGSSPASALTALLDAVGQTA</sequence>
<proteinExistence type="predicted"/>
<keyword evidence="2" id="KW-0285">Flavoprotein</keyword>
<organism evidence="5 6">
    <name type="scientific">Streptomyces atratus</name>
    <dbReference type="NCBI Taxonomy" id="1893"/>
    <lineage>
        <taxon>Bacteria</taxon>
        <taxon>Bacillati</taxon>
        <taxon>Actinomycetota</taxon>
        <taxon>Actinomycetes</taxon>
        <taxon>Kitasatosporales</taxon>
        <taxon>Streptomycetaceae</taxon>
        <taxon>Streptomyces</taxon>
    </lineage>
</organism>
<evidence type="ECO:0000313" key="5">
    <source>
        <dbReference type="EMBL" id="AXE76540.1"/>
    </source>
</evidence>
<dbReference type="Gene3D" id="3.40.30.120">
    <property type="match status" value="1"/>
</dbReference>
<dbReference type="Pfam" id="PF21274">
    <property type="entry name" value="Rng_hyd_C"/>
    <property type="match status" value="1"/>
</dbReference>
<evidence type="ECO:0000256" key="1">
    <source>
        <dbReference type="ARBA" id="ARBA00001974"/>
    </source>
</evidence>
<evidence type="ECO:0000256" key="3">
    <source>
        <dbReference type="ARBA" id="ARBA00022827"/>
    </source>
</evidence>